<dbReference type="InterPro" id="IPR013083">
    <property type="entry name" value="Znf_RING/FYVE/PHD"/>
</dbReference>
<name>A0AAD6H0R1_9EURO</name>
<keyword evidence="3" id="KW-0862">Zinc</keyword>
<feature type="region of interest" description="Disordered" evidence="5">
    <location>
        <begin position="397"/>
        <end position="473"/>
    </location>
</feature>
<dbReference type="Pfam" id="PF13639">
    <property type="entry name" value="zf-RING_2"/>
    <property type="match status" value="1"/>
</dbReference>
<organism evidence="7 8">
    <name type="scientific">Penicillium hetheringtonii</name>
    <dbReference type="NCBI Taxonomy" id="911720"/>
    <lineage>
        <taxon>Eukaryota</taxon>
        <taxon>Fungi</taxon>
        <taxon>Dikarya</taxon>
        <taxon>Ascomycota</taxon>
        <taxon>Pezizomycotina</taxon>
        <taxon>Eurotiomycetes</taxon>
        <taxon>Eurotiomycetidae</taxon>
        <taxon>Eurotiales</taxon>
        <taxon>Aspergillaceae</taxon>
        <taxon>Penicillium</taxon>
    </lineage>
</organism>
<accession>A0AAD6H0R1</accession>
<dbReference type="GO" id="GO:0016567">
    <property type="term" value="P:protein ubiquitination"/>
    <property type="evidence" value="ECO:0007669"/>
    <property type="project" value="TreeGrafter"/>
</dbReference>
<feature type="compositionally biased region" description="Polar residues" evidence="5">
    <location>
        <begin position="160"/>
        <end position="174"/>
    </location>
</feature>
<feature type="region of interest" description="Disordered" evidence="5">
    <location>
        <begin position="829"/>
        <end position="853"/>
    </location>
</feature>
<evidence type="ECO:0000256" key="1">
    <source>
        <dbReference type="ARBA" id="ARBA00022723"/>
    </source>
</evidence>
<keyword evidence="2 4" id="KW-0863">Zinc-finger</keyword>
<dbReference type="AlphaFoldDB" id="A0AAD6H0R1"/>
<proteinExistence type="predicted"/>
<protein>
    <recommendedName>
        <fullName evidence="6">RING-type domain-containing protein</fullName>
    </recommendedName>
</protein>
<dbReference type="Gene3D" id="3.30.40.10">
    <property type="entry name" value="Zinc/RING finger domain, C3HC4 (zinc finger)"/>
    <property type="match status" value="1"/>
</dbReference>
<dbReference type="PANTHER" id="PTHR45969">
    <property type="entry name" value="RING ZINC FINGER PROTEIN-RELATED"/>
    <property type="match status" value="1"/>
</dbReference>
<evidence type="ECO:0000313" key="7">
    <source>
        <dbReference type="EMBL" id="KAJ5599654.1"/>
    </source>
</evidence>
<feature type="compositionally biased region" description="Polar residues" evidence="5">
    <location>
        <begin position="437"/>
        <end position="460"/>
    </location>
</feature>
<feature type="region of interest" description="Disordered" evidence="5">
    <location>
        <begin position="577"/>
        <end position="683"/>
    </location>
</feature>
<dbReference type="SUPFAM" id="SSF57850">
    <property type="entry name" value="RING/U-box"/>
    <property type="match status" value="1"/>
</dbReference>
<dbReference type="PROSITE" id="PS50089">
    <property type="entry name" value="ZF_RING_2"/>
    <property type="match status" value="1"/>
</dbReference>
<feature type="compositionally biased region" description="Pro residues" evidence="5">
    <location>
        <begin position="582"/>
        <end position="594"/>
    </location>
</feature>
<feature type="compositionally biased region" description="Polar residues" evidence="5">
    <location>
        <begin position="309"/>
        <end position="321"/>
    </location>
</feature>
<comment type="caution">
    <text evidence="7">The sequence shown here is derived from an EMBL/GenBank/DDBJ whole genome shotgun (WGS) entry which is preliminary data.</text>
</comment>
<feature type="region of interest" description="Disordered" evidence="5">
    <location>
        <begin position="146"/>
        <end position="233"/>
    </location>
</feature>
<sequence length="853" mass="91148">MGQTSSTARDPPEIIYPDYLALSPTQGGPGARNEDMNDRQHAEQNGEAGFSAGVDMPQINGQDMGSGQTNEPTGTWQHSPLSPGSNFQQMRSIEEESNESQDADERAYRSAAFARMAARRQSTMSRLGSRFLPNSVIRGLLNSQEETPAEGHAHRHGLVSRTSPRSESGHSTGRFSPFSALGSRGVARRRSMRGPYFIPSREDSSNASDLSANSPFAASNSERRVPGPNRATWRRSTRLHRMRHSISTPISHMFGQPHSDIDSPHEFFPHLPPIHHLDEPLPHEMDTRLDWRESPGEPSPEISGVEPSSHGTGLQSSDQTSPGLMGMRRLPGLLRARSQRALRPQEQTPLSRVLQIAAAAIAAQLSGTNGPAMPNIQALGNDGLEGSLENFIQSLNHATTGQPQPSSPPEEGPSNAGNERPSPPVNFLRVFRFANSEPPTGSNPTGQNSDIPENRTTQPDGMSVDEPTEGGEGRMVTLVVVGVRSVPAGNGASNESGPPGPGGAGLDALLGLPFLPPGIPRPQDRPADPGLSADGPQRMQAPRPGGLAGIPPPRAPDFIRQTECLMLDLVRRIRPTLQPRCPKAPPGPHPPPSTPAEQGLSAVSSGTSTPNRRPSSASALSPSLLPDLHEGQSMQPPPGPSNDAAPLNAARQRRRSDSEFARHRALGSGSVRRNGVVEPDQAPPTGGRSWLIYVVGTNLSENHPALTTPSLFTDNPTYEDMILLSSLLGPAKPPVASQDDVNSAGGLFRLVEYSGSLLAESVDGTGVIQIQDGERCLICLSDYEVAEEVRELGKCKHVFHRDCIDQIANRITQWLTTGRNSCPLCRGQGVHETSSTDGPATSEPPPTFPGTAI</sequence>
<keyword evidence="8" id="KW-1185">Reference proteome</keyword>
<feature type="region of interest" description="Disordered" evidence="5">
    <location>
        <begin position="1"/>
        <end position="86"/>
    </location>
</feature>
<feature type="compositionally biased region" description="Low complexity" evidence="5">
    <location>
        <begin position="614"/>
        <end position="626"/>
    </location>
</feature>
<evidence type="ECO:0000256" key="2">
    <source>
        <dbReference type="ARBA" id="ARBA00022771"/>
    </source>
</evidence>
<dbReference type="InterPro" id="IPR001841">
    <property type="entry name" value="Znf_RING"/>
</dbReference>
<feature type="compositionally biased region" description="Low complexity" evidence="5">
    <location>
        <begin position="205"/>
        <end position="214"/>
    </location>
</feature>
<keyword evidence="1" id="KW-0479">Metal-binding</keyword>
<dbReference type="SMART" id="SM00184">
    <property type="entry name" value="RING"/>
    <property type="match status" value="1"/>
</dbReference>
<dbReference type="EMBL" id="JAQJAC010000001">
    <property type="protein sequence ID" value="KAJ5599654.1"/>
    <property type="molecule type" value="Genomic_DNA"/>
</dbReference>
<evidence type="ECO:0000256" key="4">
    <source>
        <dbReference type="PROSITE-ProRule" id="PRU00175"/>
    </source>
</evidence>
<evidence type="ECO:0000256" key="3">
    <source>
        <dbReference type="ARBA" id="ARBA00022833"/>
    </source>
</evidence>
<feature type="compositionally biased region" description="Polar residues" evidence="5">
    <location>
        <begin position="59"/>
        <end position="86"/>
    </location>
</feature>
<dbReference type="GO" id="GO:0061630">
    <property type="term" value="F:ubiquitin protein ligase activity"/>
    <property type="evidence" value="ECO:0007669"/>
    <property type="project" value="TreeGrafter"/>
</dbReference>
<feature type="region of interest" description="Disordered" evidence="5">
    <location>
        <begin position="261"/>
        <end position="327"/>
    </location>
</feature>
<dbReference type="Proteomes" id="UP001216150">
    <property type="component" value="Unassembled WGS sequence"/>
</dbReference>
<evidence type="ECO:0000256" key="5">
    <source>
        <dbReference type="SAM" id="MobiDB-lite"/>
    </source>
</evidence>
<reference evidence="7 8" key="1">
    <citation type="journal article" date="2023" name="IMA Fungus">
        <title>Comparative genomic study of the Penicillium genus elucidates a diverse pangenome and 15 lateral gene transfer events.</title>
        <authorList>
            <person name="Petersen C."/>
            <person name="Sorensen T."/>
            <person name="Nielsen M.R."/>
            <person name="Sondergaard T.E."/>
            <person name="Sorensen J.L."/>
            <person name="Fitzpatrick D.A."/>
            <person name="Frisvad J.C."/>
            <person name="Nielsen K.L."/>
        </authorList>
    </citation>
    <scope>NUCLEOTIDE SEQUENCE [LARGE SCALE GENOMIC DNA]</scope>
    <source>
        <strain evidence="7 8">IBT 29057</strain>
    </source>
</reference>
<gene>
    <name evidence="7" type="ORF">N7450_000721</name>
</gene>
<feature type="compositionally biased region" description="Basic and acidic residues" evidence="5">
    <location>
        <begin position="275"/>
        <end position="295"/>
    </location>
</feature>
<dbReference type="GO" id="GO:0008270">
    <property type="term" value="F:zinc ion binding"/>
    <property type="evidence" value="ECO:0007669"/>
    <property type="project" value="UniProtKB-KW"/>
</dbReference>
<dbReference type="CDD" id="cd16461">
    <property type="entry name" value="RING-H2_EL5-like"/>
    <property type="match status" value="1"/>
</dbReference>
<dbReference type="PANTHER" id="PTHR45969:SF69">
    <property type="entry name" value="FINGER DOMAIN PROTEIN, PUTATIVE (AFU_ORTHOLOGUE AFUA_3G12190)-RELATED"/>
    <property type="match status" value="1"/>
</dbReference>
<feature type="compositionally biased region" description="Basic and acidic residues" evidence="5">
    <location>
        <begin position="32"/>
        <end position="44"/>
    </location>
</feature>
<feature type="region of interest" description="Disordered" evidence="5">
    <location>
        <begin position="487"/>
        <end position="556"/>
    </location>
</feature>
<evidence type="ECO:0000313" key="8">
    <source>
        <dbReference type="Proteomes" id="UP001216150"/>
    </source>
</evidence>
<evidence type="ECO:0000259" key="6">
    <source>
        <dbReference type="PROSITE" id="PS50089"/>
    </source>
</evidence>
<feature type="compositionally biased region" description="Polar residues" evidence="5">
    <location>
        <begin position="601"/>
        <end position="613"/>
    </location>
</feature>
<feature type="compositionally biased region" description="Pro residues" evidence="5">
    <location>
        <begin position="842"/>
        <end position="853"/>
    </location>
</feature>
<feature type="domain" description="RING-type" evidence="6">
    <location>
        <begin position="776"/>
        <end position="826"/>
    </location>
</feature>